<dbReference type="PROSITE" id="PS51257">
    <property type="entry name" value="PROKAR_LIPOPROTEIN"/>
    <property type="match status" value="1"/>
</dbReference>
<dbReference type="PROSITE" id="PS00018">
    <property type="entry name" value="EF_HAND_1"/>
    <property type="match status" value="1"/>
</dbReference>
<evidence type="ECO:0008006" key="5">
    <source>
        <dbReference type="Google" id="ProtNLM"/>
    </source>
</evidence>
<dbReference type="Proteomes" id="UP000736583">
    <property type="component" value="Unassembled WGS sequence"/>
</dbReference>
<proteinExistence type="predicted"/>
<reference evidence="3 4" key="1">
    <citation type="submission" date="2021-06" db="EMBL/GenBank/DDBJ databases">
        <authorList>
            <person name="Sun Q."/>
            <person name="Li D."/>
        </authorList>
    </citation>
    <scope>NUCLEOTIDE SEQUENCE [LARGE SCALE GENOMIC DNA]</scope>
    <source>
        <strain evidence="3 4">MSJ-4</strain>
    </source>
</reference>
<feature type="region of interest" description="Disordered" evidence="1">
    <location>
        <begin position="157"/>
        <end position="177"/>
    </location>
</feature>
<name>A0ABS6F361_9CLOT</name>
<sequence length="491" mass="57132">MRRFNIILCFCLIFILSGCNAPRFSGAPKILSPENNDLMIKGKWYVEDYKNINHKSVQGNNSNKYINSYIQINNNFLSLGGELYLNPKYKYRRVNAQNYFLNHHKIDGKVLGINREELEIFSVSIEGKPLYEFIKYSPDKILFLSDGVYYFANRRSNDTDSNPKAKSVKEESKDSYEPVNKNVKSGILIGLRSERDKDEDGNIGESEYRTLWISAINKNIFSYRKKPNIIFPRTSGFWELEVRRENFDGYFNEGIYINSYGNKSNGYVRNYSRGLDTNICRNIKFISNDYLGMEFIEWDKNNISKAESYVVLPVDNIQQIKGLKFSDILGEQGKIVQENSAKGAIASHESLKSKLETNIKEENFTMVRKNGHWMFKGRIDSKNGEKDLFLDYNINILPPKKFIFYDELQVPWNKIKERIPEAVDVYTSPNNDIAVVLTKHNLFVYDIYGGELGEKPLKKVKLKDGETVIMAEWALDDFVDKWDRLFKEQNH</sequence>
<keyword evidence="4" id="KW-1185">Reference proteome</keyword>
<feature type="compositionally biased region" description="Basic and acidic residues" evidence="1">
    <location>
        <begin position="157"/>
        <end position="176"/>
    </location>
</feature>
<dbReference type="InterPro" id="IPR018247">
    <property type="entry name" value="EF_Hand_1_Ca_BS"/>
</dbReference>
<evidence type="ECO:0000313" key="4">
    <source>
        <dbReference type="Proteomes" id="UP000736583"/>
    </source>
</evidence>
<accession>A0ABS6F361</accession>
<feature type="chain" id="PRO_5047448482" description="Lipoprotein" evidence="2">
    <location>
        <begin position="22"/>
        <end position="491"/>
    </location>
</feature>
<protein>
    <recommendedName>
        <fullName evidence="5">Lipoprotein</fullName>
    </recommendedName>
</protein>
<gene>
    <name evidence="3" type="ORF">KQI89_14445</name>
</gene>
<feature type="signal peptide" evidence="2">
    <location>
        <begin position="1"/>
        <end position="21"/>
    </location>
</feature>
<evidence type="ECO:0000313" key="3">
    <source>
        <dbReference type="EMBL" id="MBU5592951.1"/>
    </source>
</evidence>
<dbReference type="EMBL" id="JAHLQL010000005">
    <property type="protein sequence ID" value="MBU5592951.1"/>
    <property type="molecule type" value="Genomic_DNA"/>
</dbReference>
<keyword evidence="2" id="KW-0732">Signal</keyword>
<comment type="caution">
    <text evidence="3">The sequence shown here is derived from an EMBL/GenBank/DDBJ whole genome shotgun (WGS) entry which is preliminary data.</text>
</comment>
<evidence type="ECO:0000256" key="2">
    <source>
        <dbReference type="SAM" id="SignalP"/>
    </source>
</evidence>
<evidence type="ECO:0000256" key="1">
    <source>
        <dbReference type="SAM" id="MobiDB-lite"/>
    </source>
</evidence>
<organism evidence="3 4">
    <name type="scientific">Clostridium simiarum</name>
    <dbReference type="NCBI Taxonomy" id="2841506"/>
    <lineage>
        <taxon>Bacteria</taxon>
        <taxon>Bacillati</taxon>
        <taxon>Bacillota</taxon>
        <taxon>Clostridia</taxon>
        <taxon>Eubacteriales</taxon>
        <taxon>Clostridiaceae</taxon>
        <taxon>Clostridium</taxon>
    </lineage>
</organism>
<dbReference type="RefSeq" id="WP_216457631.1">
    <property type="nucleotide sequence ID" value="NZ_JAHLQL010000005.1"/>
</dbReference>